<dbReference type="EMBL" id="JACT01000001">
    <property type="protein sequence ID" value="KMS58683.1"/>
    <property type="molecule type" value="Genomic_DNA"/>
</dbReference>
<dbReference type="STRING" id="1420583.V473_02530"/>
<gene>
    <name evidence="2" type="ORF">V473_02530</name>
</gene>
<dbReference type="Proteomes" id="UP000052232">
    <property type="component" value="Unassembled WGS sequence"/>
</dbReference>
<dbReference type="PATRIC" id="fig|1420583.3.peg.507"/>
<evidence type="ECO:0000256" key="1">
    <source>
        <dbReference type="SAM" id="Phobius"/>
    </source>
</evidence>
<organism evidence="2 3">
    <name type="scientific">Sphingobium cupriresistens LL01</name>
    <dbReference type="NCBI Taxonomy" id="1420583"/>
    <lineage>
        <taxon>Bacteria</taxon>
        <taxon>Pseudomonadati</taxon>
        <taxon>Pseudomonadota</taxon>
        <taxon>Alphaproteobacteria</taxon>
        <taxon>Sphingomonadales</taxon>
        <taxon>Sphingomonadaceae</taxon>
        <taxon>Sphingobium</taxon>
    </lineage>
</organism>
<evidence type="ECO:0000313" key="2">
    <source>
        <dbReference type="EMBL" id="KMS58683.1"/>
    </source>
</evidence>
<dbReference type="RefSeq" id="WP_066600129.1">
    <property type="nucleotide sequence ID" value="NZ_KQ130434.1"/>
</dbReference>
<keyword evidence="1" id="KW-0812">Transmembrane</keyword>
<keyword evidence="1" id="KW-1133">Transmembrane helix</keyword>
<accession>A0A0J7Y5M0</accession>
<feature type="transmembrane region" description="Helical" evidence="1">
    <location>
        <begin position="7"/>
        <end position="31"/>
    </location>
</feature>
<protein>
    <submittedName>
        <fullName evidence="2">Uncharacterized protein</fullName>
    </submittedName>
</protein>
<keyword evidence="3" id="KW-1185">Reference proteome</keyword>
<name>A0A0J7Y5M0_9SPHN</name>
<proteinExistence type="predicted"/>
<comment type="caution">
    <text evidence="2">The sequence shown here is derived from an EMBL/GenBank/DDBJ whole genome shotgun (WGS) entry which is preliminary data.</text>
</comment>
<feature type="transmembrane region" description="Helical" evidence="1">
    <location>
        <begin position="37"/>
        <end position="61"/>
    </location>
</feature>
<reference evidence="2 3" key="1">
    <citation type="journal article" date="2015" name="G3 (Bethesda)">
        <title>Insights into Ongoing Evolution of the Hexachlorocyclohexane Catabolic Pathway from Comparative Genomics of Ten Sphingomonadaceae Strains.</title>
        <authorList>
            <person name="Pearce S.L."/>
            <person name="Oakeshott J.G."/>
            <person name="Pandey G."/>
        </authorList>
    </citation>
    <scope>NUCLEOTIDE SEQUENCE [LARGE SCALE GENOMIC DNA]</scope>
    <source>
        <strain evidence="2 3">LL01</strain>
    </source>
</reference>
<dbReference type="AlphaFoldDB" id="A0A0J7Y5M0"/>
<sequence length="88" mass="9191">MNNRHNVIAYLATLSAIVIMSIVAAIICIVVEPDTHLAQIVAALGFIGAAVTGLIGVIGTFKARDNSEAMNEQLIAKLPPAAPVEEQP</sequence>
<keyword evidence="1" id="KW-0472">Membrane</keyword>
<evidence type="ECO:0000313" key="3">
    <source>
        <dbReference type="Proteomes" id="UP000052232"/>
    </source>
</evidence>